<sequence length="531" mass="58344">MPRLQKITNMVLVSVFLATVCIPFSALFVSNGTTSEQRVLAAFPKWNGTWDGTLAYQKGIDAYINDHFGFRERFLDLQGWLYYNLFKASSSSRVIAGTGNWLFYADDGSLDDLQGIVPASNALVSAWSKSVQQRGEWLAGKGIEYRVVIVPDKHTVYPEFLPDHLRIAVRSRLDGIMEGMSGSNNVVNLTQTLVSAKQRFGGNLYYHTDTHWTDLAAYLANNAIMASLGGKKSDDADLRFVKDANPKPRDLAIMSRINTWESNITVPSHEPKGCVPGQVLPPVGGDFSGVRDVSATLCPDKSKSVLIFHDSFMVSLAPYLTNEFRRSVLLWTNPNDDLFVRMVEQEKPDVVIEERVERYMQIPPATEAKFVAANINTPAIRNYTTALRKAHDNIYPIIQGYSVIHGNQVTVDGQQWADVNSEQGGVVEQATDVGGAIALSGWAGSTSGDRPAEYVIVAKGGLIFFAASVGLSRPDVANSLDTNQLDRSGFSFSLSKAMLSRSAGPIRLYAVTDRYVSELAMPPNVQAQLSQ</sequence>
<evidence type="ECO:0000259" key="7">
    <source>
        <dbReference type="Pfam" id="PF16822"/>
    </source>
</evidence>
<evidence type="ECO:0000313" key="8">
    <source>
        <dbReference type="EMBL" id="MBA8876319.1"/>
    </source>
</evidence>
<evidence type="ECO:0000256" key="4">
    <source>
        <dbReference type="ARBA" id="ARBA00022729"/>
    </source>
</evidence>
<protein>
    <recommendedName>
        <fullName evidence="7">AlgX/AlgJ SGNH hydrolase-like domain-containing protein</fullName>
    </recommendedName>
</protein>
<feature type="domain" description="AlgX/AlgJ SGNH hydrolase-like" evidence="7">
    <location>
        <begin position="94"/>
        <end position="336"/>
    </location>
</feature>
<dbReference type="EMBL" id="JACGXN010000001">
    <property type="protein sequence ID" value="MBA8876319.1"/>
    <property type="molecule type" value="Genomic_DNA"/>
</dbReference>
<reference evidence="8 9" key="1">
    <citation type="submission" date="2020-07" db="EMBL/GenBank/DDBJ databases">
        <title>Genomic Encyclopedia of Type Strains, Phase IV (KMG-V): Genome sequencing to study the core and pangenomes of soil and plant-associated prokaryotes.</title>
        <authorList>
            <person name="Whitman W."/>
        </authorList>
    </citation>
    <scope>NUCLEOTIDE SEQUENCE [LARGE SCALE GENOMIC DNA]</scope>
    <source>
        <strain evidence="8 9">AN3</strain>
    </source>
</reference>
<evidence type="ECO:0000313" key="9">
    <source>
        <dbReference type="Proteomes" id="UP000549052"/>
    </source>
</evidence>
<dbReference type="GO" id="GO:0016740">
    <property type="term" value="F:transferase activity"/>
    <property type="evidence" value="ECO:0007669"/>
    <property type="project" value="UniProtKB-KW"/>
</dbReference>
<dbReference type="GO" id="GO:0042121">
    <property type="term" value="P:alginic acid biosynthetic process"/>
    <property type="evidence" value="ECO:0007669"/>
    <property type="project" value="UniProtKB-UniPathway"/>
</dbReference>
<evidence type="ECO:0000256" key="3">
    <source>
        <dbReference type="ARBA" id="ARBA00022679"/>
    </source>
</evidence>
<accession>A0A839EC90</accession>
<dbReference type="RefSeq" id="WP_182547141.1">
    <property type="nucleotide sequence ID" value="NZ_JACGXN010000001.1"/>
</dbReference>
<dbReference type="UniPathway" id="UPA00286"/>
<comment type="subcellular location">
    <subcellularLocation>
        <location evidence="1">Periplasm</location>
    </subcellularLocation>
</comment>
<keyword evidence="5" id="KW-0574">Periplasm</keyword>
<dbReference type="Pfam" id="PF16822">
    <property type="entry name" value="ALGX"/>
    <property type="match status" value="1"/>
</dbReference>
<evidence type="ECO:0000256" key="1">
    <source>
        <dbReference type="ARBA" id="ARBA00004418"/>
    </source>
</evidence>
<keyword evidence="3" id="KW-0808">Transferase</keyword>
<proteinExistence type="predicted"/>
<keyword evidence="9" id="KW-1185">Reference proteome</keyword>
<keyword evidence="6" id="KW-0016">Alginate biosynthesis</keyword>
<organism evidence="8 9">
    <name type="scientific">Phyllobacterium myrsinacearum</name>
    <dbReference type="NCBI Taxonomy" id="28101"/>
    <lineage>
        <taxon>Bacteria</taxon>
        <taxon>Pseudomonadati</taxon>
        <taxon>Pseudomonadota</taxon>
        <taxon>Alphaproteobacteria</taxon>
        <taxon>Hyphomicrobiales</taxon>
        <taxon>Phyllobacteriaceae</taxon>
        <taxon>Phyllobacterium</taxon>
    </lineage>
</organism>
<comment type="caution">
    <text evidence="8">The sequence shown here is derived from an EMBL/GenBank/DDBJ whole genome shotgun (WGS) entry which is preliminary data.</text>
</comment>
<gene>
    <name evidence="8" type="ORF">FHW16_000001</name>
</gene>
<evidence type="ECO:0000256" key="6">
    <source>
        <dbReference type="ARBA" id="ARBA00022841"/>
    </source>
</evidence>
<dbReference type="InterPro" id="IPR031811">
    <property type="entry name" value="ALGX/ALGJ_SGNH-like"/>
</dbReference>
<evidence type="ECO:0000256" key="2">
    <source>
        <dbReference type="ARBA" id="ARBA00005182"/>
    </source>
</evidence>
<evidence type="ECO:0000256" key="5">
    <source>
        <dbReference type="ARBA" id="ARBA00022764"/>
    </source>
</evidence>
<dbReference type="GO" id="GO:0042597">
    <property type="term" value="C:periplasmic space"/>
    <property type="evidence" value="ECO:0007669"/>
    <property type="project" value="UniProtKB-SubCell"/>
</dbReference>
<comment type="pathway">
    <text evidence="2">Glycan biosynthesis; alginate biosynthesis.</text>
</comment>
<keyword evidence="4" id="KW-0732">Signal</keyword>
<name>A0A839EC90_9HYPH</name>
<dbReference type="Proteomes" id="UP000549052">
    <property type="component" value="Unassembled WGS sequence"/>
</dbReference>
<dbReference type="AlphaFoldDB" id="A0A839EC90"/>